<sequence length="130" mass="15315">MKIAMVLSRRKRFAAISTTVELERQNEQNKKQESENEVEINEIDRTSIVWLPDKAIYNERCSFQCKENILSLMKIFRGHNRPEKLSNLYRTYALCKIQFDSKPKLNRNKIGENFTSDIGNRVGKLQICLF</sequence>
<dbReference type="EMBL" id="REGN01004039">
    <property type="protein sequence ID" value="RNA19470.1"/>
    <property type="molecule type" value="Genomic_DNA"/>
</dbReference>
<evidence type="ECO:0000256" key="1">
    <source>
        <dbReference type="SAM" id="Coils"/>
    </source>
</evidence>
<comment type="caution">
    <text evidence="2">The sequence shown here is derived from an EMBL/GenBank/DDBJ whole genome shotgun (WGS) entry which is preliminary data.</text>
</comment>
<evidence type="ECO:0000313" key="3">
    <source>
        <dbReference type="Proteomes" id="UP000276133"/>
    </source>
</evidence>
<gene>
    <name evidence="2" type="ORF">BpHYR1_016515</name>
</gene>
<evidence type="ECO:0000313" key="2">
    <source>
        <dbReference type="EMBL" id="RNA19470.1"/>
    </source>
</evidence>
<feature type="coiled-coil region" evidence="1">
    <location>
        <begin position="17"/>
        <end position="44"/>
    </location>
</feature>
<keyword evidence="3" id="KW-1185">Reference proteome</keyword>
<proteinExistence type="predicted"/>
<organism evidence="2 3">
    <name type="scientific">Brachionus plicatilis</name>
    <name type="common">Marine rotifer</name>
    <name type="synonym">Brachionus muelleri</name>
    <dbReference type="NCBI Taxonomy" id="10195"/>
    <lineage>
        <taxon>Eukaryota</taxon>
        <taxon>Metazoa</taxon>
        <taxon>Spiralia</taxon>
        <taxon>Gnathifera</taxon>
        <taxon>Rotifera</taxon>
        <taxon>Eurotatoria</taxon>
        <taxon>Monogononta</taxon>
        <taxon>Pseudotrocha</taxon>
        <taxon>Ploima</taxon>
        <taxon>Brachionidae</taxon>
        <taxon>Brachionus</taxon>
    </lineage>
</organism>
<dbReference type="Proteomes" id="UP000276133">
    <property type="component" value="Unassembled WGS sequence"/>
</dbReference>
<protein>
    <submittedName>
        <fullName evidence="2">Uncharacterized protein</fullName>
    </submittedName>
</protein>
<reference evidence="2 3" key="1">
    <citation type="journal article" date="2018" name="Sci. Rep.">
        <title>Genomic signatures of local adaptation to the degree of environmental predictability in rotifers.</title>
        <authorList>
            <person name="Franch-Gras L."/>
            <person name="Hahn C."/>
            <person name="Garcia-Roger E.M."/>
            <person name="Carmona M.J."/>
            <person name="Serra M."/>
            <person name="Gomez A."/>
        </authorList>
    </citation>
    <scope>NUCLEOTIDE SEQUENCE [LARGE SCALE GENOMIC DNA]</scope>
    <source>
        <strain evidence="2">HYR1</strain>
    </source>
</reference>
<name>A0A3M7R7G5_BRAPC</name>
<accession>A0A3M7R7G5</accession>
<dbReference type="AlphaFoldDB" id="A0A3M7R7G5"/>
<keyword evidence="1" id="KW-0175">Coiled coil</keyword>